<protein>
    <submittedName>
        <fullName evidence="2">Uncharacterized protein</fullName>
    </submittedName>
</protein>
<feature type="region of interest" description="Disordered" evidence="1">
    <location>
        <begin position="204"/>
        <end position="262"/>
    </location>
</feature>
<reference evidence="2" key="1">
    <citation type="submission" date="2013-04" db="EMBL/GenBank/DDBJ databases">
        <authorList>
            <person name="Qu J."/>
            <person name="Murali S.C."/>
            <person name="Bandaranaike D."/>
            <person name="Bellair M."/>
            <person name="Blankenburg K."/>
            <person name="Chao H."/>
            <person name="Dinh H."/>
            <person name="Doddapaneni H."/>
            <person name="Downs B."/>
            <person name="Dugan-Rocha S."/>
            <person name="Elkadiri S."/>
            <person name="Gnanaolivu R.D."/>
            <person name="Hernandez B."/>
            <person name="Javaid M."/>
            <person name="Jayaseelan J.C."/>
            <person name="Lee S."/>
            <person name="Li M."/>
            <person name="Ming W."/>
            <person name="Munidasa M."/>
            <person name="Muniz J."/>
            <person name="Nguyen L."/>
            <person name="Ongeri F."/>
            <person name="Osuji N."/>
            <person name="Pu L.-L."/>
            <person name="Puazo M."/>
            <person name="Qu C."/>
            <person name="Quiroz J."/>
            <person name="Raj R."/>
            <person name="Weissenberger G."/>
            <person name="Xin Y."/>
            <person name="Zou X."/>
            <person name="Han Y."/>
            <person name="Richards S."/>
            <person name="Worley K."/>
            <person name="Muzny D."/>
            <person name="Gibbs R."/>
        </authorList>
    </citation>
    <scope>NUCLEOTIDE SEQUENCE</scope>
    <source>
        <strain evidence="2">Sampled in the wild</strain>
    </source>
</reference>
<dbReference type="EMBL" id="KZ308200">
    <property type="protein sequence ID" value="KAG8224566.1"/>
    <property type="molecule type" value="Genomic_DNA"/>
</dbReference>
<dbReference type="Proteomes" id="UP000792457">
    <property type="component" value="Unassembled WGS sequence"/>
</dbReference>
<gene>
    <name evidence="2" type="ORF">J437_LFUL002170</name>
</gene>
<name>A0A8K0JXN9_LADFU</name>
<accession>A0A8K0JXN9</accession>
<keyword evidence="3" id="KW-1185">Reference proteome</keyword>
<dbReference type="OrthoDB" id="6620223at2759"/>
<proteinExistence type="predicted"/>
<evidence type="ECO:0000313" key="3">
    <source>
        <dbReference type="Proteomes" id="UP000792457"/>
    </source>
</evidence>
<evidence type="ECO:0000256" key="1">
    <source>
        <dbReference type="SAM" id="MobiDB-lite"/>
    </source>
</evidence>
<reference evidence="2" key="2">
    <citation type="submission" date="2017-10" db="EMBL/GenBank/DDBJ databases">
        <title>Ladona fulva Genome sequencing and assembly.</title>
        <authorList>
            <person name="Murali S."/>
            <person name="Richards S."/>
            <person name="Bandaranaike D."/>
            <person name="Bellair M."/>
            <person name="Blankenburg K."/>
            <person name="Chao H."/>
            <person name="Dinh H."/>
            <person name="Doddapaneni H."/>
            <person name="Dugan-Rocha S."/>
            <person name="Elkadiri S."/>
            <person name="Gnanaolivu R."/>
            <person name="Hernandez B."/>
            <person name="Skinner E."/>
            <person name="Javaid M."/>
            <person name="Lee S."/>
            <person name="Li M."/>
            <person name="Ming W."/>
            <person name="Munidasa M."/>
            <person name="Muniz J."/>
            <person name="Nguyen L."/>
            <person name="Hughes D."/>
            <person name="Osuji N."/>
            <person name="Pu L.-L."/>
            <person name="Puazo M."/>
            <person name="Qu C."/>
            <person name="Quiroz J."/>
            <person name="Raj R."/>
            <person name="Weissenberger G."/>
            <person name="Xin Y."/>
            <person name="Zou X."/>
            <person name="Han Y."/>
            <person name="Worley K."/>
            <person name="Muzny D."/>
            <person name="Gibbs R."/>
        </authorList>
    </citation>
    <scope>NUCLEOTIDE SEQUENCE</scope>
    <source>
        <strain evidence="2">Sampled in the wild</strain>
    </source>
</reference>
<comment type="caution">
    <text evidence="2">The sequence shown here is derived from an EMBL/GenBank/DDBJ whole genome shotgun (WGS) entry which is preliminary data.</text>
</comment>
<dbReference type="AlphaFoldDB" id="A0A8K0JXN9"/>
<evidence type="ECO:0000313" key="2">
    <source>
        <dbReference type="EMBL" id="KAG8224566.1"/>
    </source>
</evidence>
<organism evidence="2 3">
    <name type="scientific">Ladona fulva</name>
    <name type="common">Scarce chaser dragonfly</name>
    <name type="synonym">Libellula fulva</name>
    <dbReference type="NCBI Taxonomy" id="123851"/>
    <lineage>
        <taxon>Eukaryota</taxon>
        <taxon>Metazoa</taxon>
        <taxon>Ecdysozoa</taxon>
        <taxon>Arthropoda</taxon>
        <taxon>Hexapoda</taxon>
        <taxon>Insecta</taxon>
        <taxon>Pterygota</taxon>
        <taxon>Palaeoptera</taxon>
        <taxon>Odonata</taxon>
        <taxon>Epiprocta</taxon>
        <taxon>Anisoptera</taxon>
        <taxon>Libelluloidea</taxon>
        <taxon>Libellulidae</taxon>
        <taxon>Ladona</taxon>
    </lineage>
</organism>
<feature type="region of interest" description="Disordered" evidence="1">
    <location>
        <begin position="394"/>
        <end position="418"/>
    </location>
</feature>
<sequence length="418" mass="45520">MLHVSHETEHQSTHFKKKSLMFLSKIFKRKSDPEVSSAGSKVNFEDSAFREMDHNCTYEPHSGMSSSNLRGFGSLHGAKARSVCGDGSGSVSGRVPSTLSVRAVDVDILVQPCLLSIGGSSAPSAITLTPGRTRDIDQDMEALRLSRQDNPFLQVLASRESLADCADEIESDATTLMSQDGLTRSMGGLDDEDPLTLPEIHEHLIRSPPPTSWPKSPNFKVFRFPSPTQNEEDFSPDRTFGGRSPSRQLSPRHSKSPPTDKEVLNSATFLEPTSNVLHQAPSASSVCTRLNAVSARLNITPRPHRRPVSDSGKDRCSNPFALLSPPLLGGRCNLHHNHHSLHHNRRSSEDSVLLVGSDGEVEDVGGILDQGDSGNCDFGSQSDSMEVDIEAEETRRLRGGPAPAAIQFFQRPSSKRLS</sequence>